<protein>
    <submittedName>
        <fullName evidence="1">Uncharacterized protein</fullName>
    </submittedName>
</protein>
<gene>
    <name evidence="1" type="ORF">KUCAC02_002958</name>
</gene>
<evidence type="ECO:0000313" key="2">
    <source>
        <dbReference type="Proteomes" id="UP001057452"/>
    </source>
</evidence>
<reference evidence="1" key="1">
    <citation type="submission" date="2022-05" db="EMBL/GenBank/DDBJ databases">
        <title>Chromosome-level genome of Chaenocephalus aceratus.</title>
        <authorList>
            <person name="Park H."/>
        </authorList>
    </citation>
    <scope>NUCLEOTIDE SEQUENCE</scope>
    <source>
        <strain evidence="1">KU_202001</strain>
    </source>
</reference>
<organism evidence="1 2">
    <name type="scientific">Chaenocephalus aceratus</name>
    <name type="common">Blackfin icefish</name>
    <name type="synonym">Chaenichthys aceratus</name>
    <dbReference type="NCBI Taxonomy" id="36190"/>
    <lineage>
        <taxon>Eukaryota</taxon>
        <taxon>Metazoa</taxon>
        <taxon>Chordata</taxon>
        <taxon>Craniata</taxon>
        <taxon>Vertebrata</taxon>
        <taxon>Euteleostomi</taxon>
        <taxon>Actinopterygii</taxon>
        <taxon>Neopterygii</taxon>
        <taxon>Teleostei</taxon>
        <taxon>Neoteleostei</taxon>
        <taxon>Acanthomorphata</taxon>
        <taxon>Eupercaria</taxon>
        <taxon>Perciformes</taxon>
        <taxon>Notothenioidei</taxon>
        <taxon>Channichthyidae</taxon>
        <taxon>Chaenocephalus</taxon>
    </lineage>
</organism>
<dbReference type="Proteomes" id="UP001057452">
    <property type="component" value="Chromosome 14"/>
</dbReference>
<keyword evidence="2" id="KW-1185">Reference proteome</keyword>
<proteinExistence type="predicted"/>
<dbReference type="EMBL" id="CM043798">
    <property type="protein sequence ID" value="KAI4813727.1"/>
    <property type="molecule type" value="Genomic_DNA"/>
</dbReference>
<comment type="caution">
    <text evidence="1">The sequence shown here is derived from an EMBL/GenBank/DDBJ whole genome shotgun (WGS) entry which is preliminary data.</text>
</comment>
<sequence length="387" mass="43213">MEHAGAVSALANQSQYSNSTVSDLPESSSEYSDAELVLLCAMAILVLAIVFGNVLVITAILRFKRLQKVTNFFIASLAVADLIMGLVVVPFGSSYILLGKWQFGNFMCDFWTATDVLCVTASIETLCVIAVDRYLAITSPLRYPTLITRGRAFAVVLCVWVVASLISFLPIHLKLSMSDNEEAKRCLEDKYCCDFNTNAAYAVSSSIVSFYLPLMVMIFLYTRVFQEAQKQLEKIRGRERHFSHLHYAEHKAVKTLGIIMGTFTLCWLPFFILNILMTFFNLKDIKLLFRLLNWLGYSNSAFNPTHLLPQPRLQARLPGDTLSQGQKGEQRREERMGMVQGQRLLHQAPSLAPPPTPLLDQVLEVAPGSLTNRQANGSCKENLASIA</sequence>
<name>A0ACB9WJ60_CHAAC</name>
<evidence type="ECO:0000313" key="1">
    <source>
        <dbReference type="EMBL" id="KAI4813727.1"/>
    </source>
</evidence>
<accession>A0ACB9WJ60</accession>